<dbReference type="PROSITE" id="PS51186">
    <property type="entry name" value="GNAT"/>
    <property type="match status" value="1"/>
</dbReference>
<reference evidence="2 3" key="1">
    <citation type="submission" date="2015-05" db="EMBL/GenBank/DDBJ databases">
        <title>Photobacterium galathea sp. nov.</title>
        <authorList>
            <person name="Machado H."/>
            <person name="Gram L."/>
        </authorList>
    </citation>
    <scope>NUCLEOTIDE SEQUENCE [LARGE SCALE GENOMIC DNA]</scope>
    <source>
        <strain evidence="2 3">DSM 22954</strain>
    </source>
</reference>
<dbReference type="InterPro" id="IPR051531">
    <property type="entry name" value="N-acetyltransferase"/>
</dbReference>
<dbReference type="InterPro" id="IPR000182">
    <property type="entry name" value="GNAT_dom"/>
</dbReference>
<dbReference type="GO" id="GO:0016747">
    <property type="term" value="F:acyltransferase activity, transferring groups other than amino-acyl groups"/>
    <property type="evidence" value="ECO:0007669"/>
    <property type="project" value="InterPro"/>
</dbReference>
<accession>A0A0J1K4U2</accession>
<keyword evidence="2" id="KW-0808">Transferase</keyword>
<evidence type="ECO:0000313" key="2">
    <source>
        <dbReference type="EMBL" id="KLV09407.1"/>
    </source>
</evidence>
<dbReference type="EMBL" id="LDOU01000012">
    <property type="protein sequence ID" value="KLV09407.1"/>
    <property type="molecule type" value="Genomic_DNA"/>
</dbReference>
<protein>
    <submittedName>
        <fullName evidence="2">GNAT family acetyltransferase</fullName>
    </submittedName>
</protein>
<sequence>MIHTPRLLLRQFERPDQPIMTALLGDAEFMAYSPSGAMTTAQAELRFEQLLNAYTLHGTGKLAVIEKSTGQLIGYCGLEAFEYQGEPCVELGYRLARSARGNGYATEASQVVLESAKKAGYSRILALTEHDNVRSKHILARLGFVARETGIFDGMQVQFFEKRW</sequence>
<organism evidence="2 3">
    <name type="scientific">Photobacterium ganghwense</name>
    <dbReference type="NCBI Taxonomy" id="320778"/>
    <lineage>
        <taxon>Bacteria</taxon>
        <taxon>Pseudomonadati</taxon>
        <taxon>Pseudomonadota</taxon>
        <taxon>Gammaproteobacteria</taxon>
        <taxon>Vibrionales</taxon>
        <taxon>Vibrionaceae</taxon>
        <taxon>Photobacterium</taxon>
    </lineage>
</organism>
<dbReference type="AlphaFoldDB" id="A0A0J1K4U2"/>
<dbReference type="STRING" id="320778.ABT57_11345"/>
<proteinExistence type="predicted"/>
<dbReference type="Gene3D" id="3.40.630.30">
    <property type="match status" value="1"/>
</dbReference>
<dbReference type="PANTHER" id="PTHR43792">
    <property type="entry name" value="GNAT FAMILY, PUTATIVE (AFU_ORTHOLOGUE AFUA_3G00765)-RELATED-RELATED"/>
    <property type="match status" value="1"/>
</dbReference>
<dbReference type="InterPro" id="IPR016181">
    <property type="entry name" value="Acyl_CoA_acyltransferase"/>
</dbReference>
<gene>
    <name evidence="2" type="ORF">ABT57_11345</name>
</gene>
<evidence type="ECO:0000313" key="3">
    <source>
        <dbReference type="Proteomes" id="UP000035909"/>
    </source>
</evidence>
<feature type="domain" description="N-acetyltransferase" evidence="1">
    <location>
        <begin position="7"/>
        <end position="164"/>
    </location>
</feature>
<dbReference type="Pfam" id="PF13302">
    <property type="entry name" value="Acetyltransf_3"/>
    <property type="match status" value="1"/>
</dbReference>
<dbReference type="PATRIC" id="fig|320778.3.peg.2469"/>
<dbReference type="Proteomes" id="UP000035909">
    <property type="component" value="Unassembled WGS sequence"/>
</dbReference>
<dbReference type="RefSeq" id="WP_047885356.1">
    <property type="nucleotide sequence ID" value="NZ_CP071325.1"/>
</dbReference>
<name>A0A0J1K4U2_9GAMM</name>
<dbReference type="SUPFAM" id="SSF55729">
    <property type="entry name" value="Acyl-CoA N-acyltransferases (Nat)"/>
    <property type="match status" value="1"/>
</dbReference>
<dbReference type="PANTHER" id="PTHR43792:SF1">
    <property type="entry name" value="N-ACETYLTRANSFERASE DOMAIN-CONTAINING PROTEIN"/>
    <property type="match status" value="1"/>
</dbReference>
<evidence type="ECO:0000259" key="1">
    <source>
        <dbReference type="PROSITE" id="PS51186"/>
    </source>
</evidence>
<comment type="caution">
    <text evidence="2">The sequence shown here is derived from an EMBL/GenBank/DDBJ whole genome shotgun (WGS) entry which is preliminary data.</text>
</comment>
<dbReference type="OrthoDB" id="9801656at2"/>
<keyword evidence="3" id="KW-1185">Reference proteome</keyword>